<dbReference type="RefSeq" id="WP_198038571.1">
    <property type="nucleotide sequence ID" value="NZ_CP019640.1"/>
</dbReference>
<feature type="domain" description="LysM" evidence="2">
    <location>
        <begin position="1"/>
        <end position="41"/>
    </location>
</feature>
<evidence type="ECO:0000259" key="2">
    <source>
        <dbReference type="PROSITE" id="PS51782"/>
    </source>
</evidence>
<dbReference type="SUPFAM" id="SSF54106">
    <property type="entry name" value="LysM domain"/>
    <property type="match status" value="1"/>
</dbReference>
<dbReference type="InterPro" id="IPR036779">
    <property type="entry name" value="LysM_dom_sf"/>
</dbReference>
<organism evidence="3 4">
    <name type="scientific">Planococcus lenghuensis</name>
    <dbReference type="NCBI Taxonomy" id="2213202"/>
    <lineage>
        <taxon>Bacteria</taxon>
        <taxon>Bacillati</taxon>
        <taxon>Bacillota</taxon>
        <taxon>Bacilli</taxon>
        <taxon>Bacillales</taxon>
        <taxon>Caryophanaceae</taxon>
        <taxon>Planococcus</taxon>
    </lineage>
</organism>
<dbReference type="InterPro" id="IPR001387">
    <property type="entry name" value="Cro/C1-type_HTH"/>
</dbReference>
<evidence type="ECO:0000313" key="4">
    <source>
        <dbReference type="Proteomes" id="UP000188184"/>
    </source>
</evidence>
<dbReference type="Gene3D" id="3.10.350.10">
    <property type="entry name" value="LysM domain"/>
    <property type="match status" value="1"/>
</dbReference>
<protein>
    <submittedName>
        <fullName evidence="3">Uncharacterized protein</fullName>
    </submittedName>
</protein>
<dbReference type="EMBL" id="CP019640">
    <property type="protein sequence ID" value="AQQ53418.1"/>
    <property type="molecule type" value="Genomic_DNA"/>
</dbReference>
<dbReference type="AlphaFoldDB" id="A0A1Q2KYY8"/>
<evidence type="ECO:0000313" key="3">
    <source>
        <dbReference type="EMBL" id="AQQ53418.1"/>
    </source>
</evidence>
<dbReference type="Proteomes" id="UP000188184">
    <property type="component" value="Chromosome"/>
</dbReference>
<dbReference type="Pfam" id="PF01476">
    <property type="entry name" value="LysM"/>
    <property type="match status" value="1"/>
</dbReference>
<proteinExistence type="predicted"/>
<feature type="domain" description="HTH cro/C1-type" evidence="1">
    <location>
        <begin position="5"/>
        <end position="21"/>
    </location>
</feature>
<dbReference type="KEGG" id="pmar:B0X71_10260"/>
<keyword evidence="4" id="KW-1185">Reference proteome</keyword>
<accession>A0A1Q2KYY8</accession>
<dbReference type="PROSITE" id="PS51782">
    <property type="entry name" value="LYSM"/>
    <property type="match status" value="1"/>
</dbReference>
<dbReference type="CDD" id="cd00118">
    <property type="entry name" value="LysM"/>
    <property type="match status" value="1"/>
</dbReference>
<dbReference type="PROSITE" id="PS50943">
    <property type="entry name" value="HTH_CROC1"/>
    <property type="match status" value="1"/>
</dbReference>
<dbReference type="InterPro" id="IPR018392">
    <property type="entry name" value="LysM"/>
</dbReference>
<reference evidence="3 4" key="1">
    <citation type="submission" date="2017-02" db="EMBL/GenBank/DDBJ databases">
        <title>The complete genomic sequence of a novel cold adapted crude oil-degrading bacterium Planococcus qaidamina Y42.</title>
        <authorList>
            <person name="Yang R."/>
        </authorList>
    </citation>
    <scope>NUCLEOTIDE SEQUENCE [LARGE SCALE GENOMIC DNA]</scope>
    <source>
        <strain evidence="3 4">Y42</strain>
    </source>
</reference>
<evidence type="ECO:0000259" key="1">
    <source>
        <dbReference type="PROSITE" id="PS50943"/>
    </source>
</evidence>
<gene>
    <name evidence="3" type="ORF">B0X71_10260</name>
</gene>
<sequence>MQPGDTLSQIAEGYGVTTDDLYEYKPGVDEYILMPGNGIVYGPGDDGVFDDSDDFEEDDETAGRTCCFFVLPLNRMAKKRLLT</sequence>
<name>A0A1Q2KYY8_9BACL</name>